<protein>
    <submittedName>
        <fullName evidence="2">EAL domain-containing protein</fullName>
    </submittedName>
</protein>
<evidence type="ECO:0000313" key="2">
    <source>
        <dbReference type="EMBL" id="NOU74994.1"/>
    </source>
</evidence>
<gene>
    <name evidence="2" type="ORF">GC098_27020</name>
</gene>
<dbReference type="EMBL" id="WHOA01000196">
    <property type="protein sequence ID" value="NOU74994.1"/>
    <property type="molecule type" value="Genomic_DNA"/>
</dbReference>
<dbReference type="InterPro" id="IPR001633">
    <property type="entry name" value="EAL_dom"/>
</dbReference>
<accession>A0ABX1Y3E2</accession>
<proteinExistence type="predicted"/>
<reference evidence="2 3" key="1">
    <citation type="submission" date="2019-10" db="EMBL/GenBank/DDBJ databases">
        <title>Description of Paenibacillus terrestris sp. nov.</title>
        <authorList>
            <person name="Carlier A."/>
            <person name="Qi S."/>
        </authorList>
    </citation>
    <scope>NUCLEOTIDE SEQUENCE [LARGE SCALE GENOMIC DNA]</scope>
    <source>
        <strain evidence="2 3">LMG 31458</strain>
    </source>
</reference>
<dbReference type="PANTHER" id="PTHR33121:SF70">
    <property type="entry name" value="SIGNALING PROTEIN YKOW"/>
    <property type="match status" value="1"/>
</dbReference>
<dbReference type="Gene3D" id="3.20.20.450">
    <property type="entry name" value="EAL domain"/>
    <property type="match status" value="1"/>
</dbReference>
<comment type="caution">
    <text evidence="2">The sequence shown here is derived from an EMBL/GenBank/DDBJ whole genome shotgun (WGS) entry which is preliminary data.</text>
</comment>
<keyword evidence="3" id="KW-1185">Reference proteome</keyword>
<feature type="domain" description="EAL" evidence="1">
    <location>
        <begin position="1"/>
        <end position="60"/>
    </location>
</feature>
<dbReference type="Proteomes" id="UP000616779">
    <property type="component" value="Unassembled WGS sequence"/>
</dbReference>
<dbReference type="Pfam" id="PF00563">
    <property type="entry name" value="EAL"/>
    <property type="match status" value="1"/>
</dbReference>
<name>A0ABX1Y3E2_9BACL</name>
<dbReference type="InterPro" id="IPR035919">
    <property type="entry name" value="EAL_sf"/>
</dbReference>
<dbReference type="PANTHER" id="PTHR33121">
    <property type="entry name" value="CYCLIC DI-GMP PHOSPHODIESTERASE PDEF"/>
    <property type="match status" value="1"/>
</dbReference>
<dbReference type="InterPro" id="IPR050706">
    <property type="entry name" value="Cyclic-di-GMP_PDE-like"/>
</dbReference>
<organism evidence="2 3">
    <name type="scientific">Paenibacillus phytorum</name>
    <dbReference type="NCBI Taxonomy" id="2654977"/>
    <lineage>
        <taxon>Bacteria</taxon>
        <taxon>Bacillati</taxon>
        <taxon>Bacillota</taxon>
        <taxon>Bacilli</taxon>
        <taxon>Bacillales</taxon>
        <taxon>Paenibacillaceae</taxon>
        <taxon>Paenibacillus</taxon>
    </lineage>
</organism>
<evidence type="ECO:0000313" key="3">
    <source>
        <dbReference type="Proteomes" id="UP000616779"/>
    </source>
</evidence>
<dbReference type="RefSeq" id="WP_171646387.1">
    <property type="nucleotide sequence ID" value="NZ_WHOA01000196.1"/>
</dbReference>
<dbReference type="SUPFAM" id="SSF141868">
    <property type="entry name" value="EAL domain-like"/>
    <property type="match status" value="1"/>
</dbReference>
<dbReference type="PROSITE" id="PS50883">
    <property type="entry name" value="EAL"/>
    <property type="match status" value="1"/>
</dbReference>
<evidence type="ECO:0000259" key="1">
    <source>
        <dbReference type="PROSITE" id="PS50883"/>
    </source>
</evidence>
<sequence length="108" mass="12280">MWKPFIALAHSLGLEVVAEGMETEQQYAFLDALGCDHIQGYYFNRPMLAKEAASKLKELHNGKPHGVRPDRLRVERLFSIGAACRRIMTGEIFKTLIQNMNGSYKLKI</sequence>